<accession>A0A1F5KA81</accession>
<dbReference type="EMBL" id="MFDE01000036">
    <property type="protein sequence ID" value="OGE37836.1"/>
    <property type="molecule type" value="Genomic_DNA"/>
</dbReference>
<evidence type="ECO:0000259" key="1">
    <source>
        <dbReference type="Pfam" id="PF00534"/>
    </source>
</evidence>
<protein>
    <recommendedName>
        <fullName evidence="5">Glycosyl transferase family 1 domain-containing protein</fullName>
    </recommendedName>
</protein>
<dbReference type="AlphaFoldDB" id="A0A1F5KA81"/>
<evidence type="ECO:0000259" key="2">
    <source>
        <dbReference type="Pfam" id="PF13439"/>
    </source>
</evidence>
<dbReference type="InterPro" id="IPR001296">
    <property type="entry name" value="Glyco_trans_1"/>
</dbReference>
<dbReference type="PANTHER" id="PTHR45947:SF3">
    <property type="entry name" value="SULFOQUINOVOSYL TRANSFERASE SQD2"/>
    <property type="match status" value="1"/>
</dbReference>
<evidence type="ECO:0008006" key="5">
    <source>
        <dbReference type="Google" id="ProtNLM"/>
    </source>
</evidence>
<dbReference type="Proteomes" id="UP000176527">
    <property type="component" value="Unassembled WGS sequence"/>
</dbReference>
<evidence type="ECO:0000313" key="3">
    <source>
        <dbReference type="EMBL" id="OGE37836.1"/>
    </source>
</evidence>
<dbReference type="Pfam" id="PF00534">
    <property type="entry name" value="Glycos_transf_1"/>
    <property type="match status" value="1"/>
</dbReference>
<proteinExistence type="predicted"/>
<dbReference type="InterPro" id="IPR028098">
    <property type="entry name" value="Glyco_trans_4-like_N"/>
</dbReference>
<name>A0A1F5KA81_9BACT</name>
<evidence type="ECO:0000313" key="4">
    <source>
        <dbReference type="Proteomes" id="UP000176527"/>
    </source>
</evidence>
<sequence length="382" mass="43484">MKVALVHDYLREYGGAERVLEALHEIYPEAPVYVAYYNEDALVTKGDAFRGWDIRSSWLKYLPFANKLISPFRIFAPFIFRNFDLSEYDLVISSCNIYFSKAVKVKKGALHLSYIHTPPRYLYGYATSYNYKKHWWSRIGGEIANHFLRIVDYEVSQRPDILIANSKNVAERIRKFYRRDSVVIYPPVILSETKDIYSSPSPQNDKKKKSYFLTVGRLVRGKGIDLIIEACGKLRLPLKVAGSGPEFENFKFQISNFKFKNIELLGAVSDGELVGLYTAAKATILASEDEDFGIVPVESMVAGTPVIAPRAGGYMETIIDGKTGTLFEIDSGQVTVESLINGIKRFNEFNFKPEGCRKQAEKFSKERFKKEVIELIEANLHT</sequence>
<dbReference type="InterPro" id="IPR050194">
    <property type="entry name" value="Glycosyltransferase_grp1"/>
</dbReference>
<feature type="domain" description="Glycosyl transferase family 1" evidence="1">
    <location>
        <begin position="204"/>
        <end position="360"/>
    </location>
</feature>
<dbReference type="Pfam" id="PF13439">
    <property type="entry name" value="Glyco_transf_4"/>
    <property type="match status" value="1"/>
</dbReference>
<reference evidence="3 4" key="1">
    <citation type="journal article" date="2016" name="Nat. Commun.">
        <title>Thousands of microbial genomes shed light on interconnected biogeochemical processes in an aquifer system.</title>
        <authorList>
            <person name="Anantharaman K."/>
            <person name="Brown C.T."/>
            <person name="Hug L.A."/>
            <person name="Sharon I."/>
            <person name="Castelle C.J."/>
            <person name="Probst A.J."/>
            <person name="Thomas B.C."/>
            <person name="Singh A."/>
            <person name="Wilkins M.J."/>
            <person name="Karaoz U."/>
            <person name="Brodie E.L."/>
            <person name="Williams K.H."/>
            <person name="Hubbard S.S."/>
            <person name="Banfield J.F."/>
        </authorList>
    </citation>
    <scope>NUCLEOTIDE SEQUENCE [LARGE SCALE GENOMIC DNA]</scope>
</reference>
<gene>
    <name evidence="3" type="ORF">A3F00_03260</name>
</gene>
<organism evidence="3 4">
    <name type="scientific">Candidatus Daviesbacteria bacterium RIFCSPHIGHO2_12_FULL_37_11</name>
    <dbReference type="NCBI Taxonomy" id="1797777"/>
    <lineage>
        <taxon>Bacteria</taxon>
        <taxon>Candidatus Daviesiibacteriota</taxon>
    </lineage>
</organism>
<dbReference type="PANTHER" id="PTHR45947">
    <property type="entry name" value="SULFOQUINOVOSYL TRANSFERASE SQD2"/>
    <property type="match status" value="1"/>
</dbReference>
<dbReference type="SUPFAM" id="SSF53756">
    <property type="entry name" value="UDP-Glycosyltransferase/glycogen phosphorylase"/>
    <property type="match status" value="1"/>
</dbReference>
<feature type="domain" description="Glycosyltransferase subfamily 4-like N-terminal" evidence="2">
    <location>
        <begin position="13"/>
        <end position="190"/>
    </location>
</feature>
<dbReference type="GO" id="GO:0016757">
    <property type="term" value="F:glycosyltransferase activity"/>
    <property type="evidence" value="ECO:0007669"/>
    <property type="project" value="InterPro"/>
</dbReference>
<comment type="caution">
    <text evidence="3">The sequence shown here is derived from an EMBL/GenBank/DDBJ whole genome shotgun (WGS) entry which is preliminary data.</text>
</comment>
<dbReference type="Gene3D" id="3.40.50.2000">
    <property type="entry name" value="Glycogen Phosphorylase B"/>
    <property type="match status" value="2"/>
</dbReference>